<gene>
    <name evidence="9" type="ORF">PHILAsVB114_06700</name>
</gene>
<evidence type="ECO:0000256" key="7">
    <source>
        <dbReference type="RuleBase" id="RU367016"/>
    </source>
</evidence>
<dbReference type="KEGG" id="plim:PHILAsVB114_06700"/>
<dbReference type="Pfam" id="PF09335">
    <property type="entry name" value="VTT_dom"/>
    <property type="match status" value="1"/>
</dbReference>
<evidence type="ECO:0000256" key="2">
    <source>
        <dbReference type="ARBA" id="ARBA00010792"/>
    </source>
</evidence>
<evidence type="ECO:0000256" key="5">
    <source>
        <dbReference type="ARBA" id="ARBA00022989"/>
    </source>
</evidence>
<feature type="transmembrane region" description="Helical" evidence="7">
    <location>
        <begin position="42"/>
        <end position="63"/>
    </location>
</feature>
<evidence type="ECO:0000259" key="8">
    <source>
        <dbReference type="Pfam" id="PF09335"/>
    </source>
</evidence>
<keyword evidence="5 7" id="KW-1133">Transmembrane helix</keyword>
<sequence length="215" mass="23129">MNLSTLFDAHSIVGDLGLVGVLAIIFAETALLIGLAFPGDSLLFIAGVAASGSGAAILGGAALDPVALFIGAPIAAILGAQVGHIFGATYGRKLFDRPDGRFFSRKRVIATEKWLRKYGTGRAIILARFVPFVRTLINPLCGIVKIPARTFFVWNFIGGIIWTQSVIFLGYILGEKLEGSVDKYILPIVGLIVVLSLIPVVIEIFRERQTKKHHS</sequence>
<dbReference type="PANTHER" id="PTHR30353:SF0">
    <property type="entry name" value="TRANSMEMBRANE PROTEIN"/>
    <property type="match status" value="1"/>
</dbReference>
<dbReference type="RefSeq" id="WP_095698592.1">
    <property type="nucleotide sequence ID" value="NZ_CP016782.1"/>
</dbReference>
<organism evidence="9 10">
    <name type="scientific">Candidatus Planktophila limnetica</name>
    <dbReference type="NCBI Taxonomy" id="573600"/>
    <lineage>
        <taxon>Bacteria</taxon>
        <taxon>Bacillati</taxon>
        <taxon>Actinomycetota</taxon>
        <taxon>Actinomycetes</taxon>
        <taxon>Candidatus Nanopelagicales</taxon>
        <taxon>Candidatus Nanopelagicaceae</taxon>
        <taxon>Candidatus Planktophila</taxon>
    </lineage>
</organism>
<dbReference type="InterPro" id="IPR032818">
    <property type="entry name" value="DedA-like"/>
</dbReference>
<accession>A0A249LGQ9</accession>
<name>A0A249LGQ9_9ACTN</name>
<keyword evidence="4 7" id="KW-0812">Transmembrane</keyword>
<dbReference type="OrthoDB" id="9813426at2"/>
<reference evidence="9 10" key="1">
    <citation type="submission" date="2016-07" db="EMBL/GenBank/DDBJ databases">
        <title>High microdiversification within the ubiquitous acI lineage of Actinobacteria.</title>
        <authorList>
            <person name="Neuenschwander S.M."/>
            <person name="Salcher M."/>
            <person name="Ghai R."/>
            <person name="Pernthaler J."/>
        </authorList>
    </citation>
    <scope>NUCLEOTIDE SEQUENCE [LARGE SCALE GENOMIC DNA]</scope>
    <source>
        <strain evidence="9">MMS-VB-114</strain>
    </source>
</reference>
<comment type="subcellular location">
    <subcellularLocation>
        <location evidence="1 7">Cell membrane</location>
        <topology evidence="1 7">Multi-pass membrane protein</topology>
    </subcellularLocation>
</comment>
<feature type="transmembrane region" description="Helical" evidence="7">
    <location>
        <begin position="69"/>
        <end position="91"/>
    </location>
</feature>
<dbReference type="InterPro" id="IPR032816">
    <property type="entry name" value="VTT_dom"/>
</dbReference>
<protein>
    <submittedName>
        <fullName evidence="9">Membrane-associated protein</fullName>
    </submittedName>
</protein>
<feature type="transmembrane region" description="Helical" evidence="7">
    <location>
        <begin position="12"/>
        <end position="35"/>
    </location>
</feature>
<comment type="similarity">
    <text evidence="2 7">Belongs to the DedA family.</text>
</comment>
<feature type="transmembrane region" description="Helical" evidence="7">
    <location>
        <begin position="152"/>
        <end position="172"/>
    </location>
</feature>
<evidence type="ECO:0000256" key="1">
    <source>
        <dbReference type="ARBA" id="ARBA00004651"/>
    </source>
</evidence>
<evidence type="ECO:0000256" key="4">
    <source>
        <dbReference type="ARBA" id="ARBA00022692"/>
    </source>
</evidence>
<dbReference type="GO" id="GO:0005886">
    <property type="term" value="C:plasma membrane"/>
    <property type="evidence" value="ECO:0007669"/>
    <property type="project" value="UniProtKB-SubCell"/>
</dbReference>
<keyword evidence="6 7" id="KW-0472">Membrane</keyword>
<evidence type="ECO:0000313" key="10">
    <source>
        <dbReference type="Proteomes" id="UP000217221"/>
    </source>
</evidence>
<proteinExistence type="inferred from homology"/>
<keyword evidence="3 7" id="KW-1003">Cell membrane</keyword>
<dbReference type="Proteomes" id="UP000217221">
    <property type="component" value="Chromosome"/>
</dbReference>
<feature type="transmembrane region" description="Helical" evidence="7">
    <location>
        <begin position="184"/>
        <end position="205"/>
    </location>
</feature>
<evidence type="ECO:0000256" key="6">
    <source>
        <dbReference type="ARBA" id="ARBA00023136"/>
    </source>
</evidence>
<dbReference type="EMBL" id="CP016782">
    <property type="protein sequence ID" value="ASY28282.1"/>
    <property type="molecule type" value="Genomic_DNA"/>
</dbReference>
<dbReference type="PANTHER" id="PTHR30353">
    <property type="entry name" value="INNER MEMBRANE PROTEIN DEDA-RELATED"/>
    <property type="match status" value="1"/>
</dbReference>
<evidence type="ECO:0000313" key="9">
    <source>
        <dbReference type="EMBL" id="ASY28282.1"/>
    </source>
</evidence>
<feature type="domain" description="VTT" evidence="8">
    <location>
        <begin position="55"/>
        <end position="171"/>
    </location>
</feature>
<evidence type="ECO:0000256" key="3">
    <source>
        <dbReference type="ARBA" id="ARBA00022475"/>
    </source>
</evidence>
<keyword evidence="10" id="KW-1185">Reference proteome</keyword>
<dbReference type="AlphaFoldDB" id="A0A249LGQ9"/>